<evidence type="ECO:0000313" key="3">
    <source>
        <dbReference type="EMBL" id="KAG8568306.1"/>
    </source>
</evidence>
<organism evidence="3 4">
    <name type="scientific">Engystomops pustulosus</name>
    <name type="common">Tungara frog</name>
    <name type="synonym">Physalaemus pustulosus</name>
    <dbReference type="NCBI Taxonomy" id="76066"/>
    <lineage>
        <taxon>Eukaryota</taxon>
        <taxon>Metazoa</taxon>
        <taxon>Chordata</taxon>
        <taxon>Craniata</taxon>
        <taxon>Vertebrata</taxon>
        <taxon>Euteleostomi</taxon>
        <taxon>Amphibia</taxon>
        <taxon>Batrachia</taxon>
        <taxon>Anura</taxon>
        <taxon>Neobatrachia</taxon>
        <taxon>Hyloidea</taxon>
        <taxon>Leptodactylidae</taxon>
        <taxon>Leiuperinae</taxon>
        <taxon>Engystomops</taxon>
    </lineage>
</organism>
<accession>A0AAV7B6Y1</accession>
<dbReference type="InterPro" id="IPR039471">
    <property type="entry name" value="CXorf65-like"/>
</dbReference>
<comment type="caution">
    <text evidence="3">The sequence shown here is derived from an EMBL/GenBank/DDBJ whole genome shotgun (WGS) entry which is preliminary data.</text>
</comment>
<name>A0AAV7B6Y1_ENGPU</name>
<keyword evidence="4" id="KW-1185">Reference proteome</keyword>
<dbReference type="PANTHER" id="PTHR33887">
    <property type="entry name" value="PB1 DOMAIN-CONTAINING PROTEIN"/>
    <property type="match status" value="1"/>
</dbReference>
<proteinExistence type="predicted"/>
<dbReference type="EMBL" id="WNYA01000006">
    <property type="protein sequence ID" value="KAG8568306.1"/>
    <property type="molecule type" value="Genomic_DNA"/>
</dbReference>
<gene>
    <name evidence="3" type="ORF">GDO81_013955</name>
</gene>
<feature type="region of interest" description="Disordered" evidence="1">
    <location>
        <begin position="140"/>
        <end position="182"/>
    </location>
</feature>
<dbReference type="PANTHER" id="PTHR33887:SF5">
    <property type="entry name" value="PB1 DOMAIN-CONTAINING PROTEIN"/>
    <property type="match status" value="1"/>
</dbReference>
<feature type="signal peptide" evidence="2">
    <location>
        <begin position="1"/>
        <end position="20"/>
    </location>
</feature>
<keyword evidence="2" id="KW-0732">Signal</keyword>
<reference evidence="3" key="1">
    <citation type="thesis" date="2020" institute="ProQuest LLC" country="789 East Eisenhower Parkway, Ann Arbor, MI, USA">
        <title>Comparative Genomics and Chromosome Evolution.</title>
        <authorList>
            <person name="Mudd A.B."/>
        </authorList>
    </citation>
    <scope>NUCLEOTIDE SEQUENCE</scope>
    <source>
        <strain evidence="3">237g6f4</strain>
        <tissue evidence="3">Blood</tissue>
    </source>
</reference>
<dbReference type="AlphaFoldDB" id="A0AAV7B6Y1"/>
<evidence type="ECO:0000256" key="2">
    <source>
        <dbReference type="SAM" id="SignalP"/>
    </source>
</evidence>
<dbReference type="Proteomes" id="UP000824782">
    <property type="component" value="Unassembled WGS sequence"/>
</dbReference>
<feature type="chain" id="PRO_5043686685" evidence="2">
    <location>
        <begin position="21"/>
        <end position="182"/>
    </location>
</feature>
<evidence type="ECO:0000256" key="1">
    <source>
        <dbReference type="SAM" id="MobiDB-lite"/>
    </source>
</evidence>
<dbReference type="Pfam" id="PF15874">
    <property type="entry name" value="Il2rg"/>
    <property type="match status" value="1"/>
</dbReference>
<evidence type="ECO:0000313" key="4">
    <source>
        <dbReference type="Proteomes" id="UP000824782"/>
    </source>
</evidence>
<sequence length="182" mass="20244">MLSLLLLPLLISIVTSSGAAITITSFRYTAEMFVTVLYGDSEEMLFNINCKVQLLLESIKHSCHYEYEGEIELADDTGQVKNLVENQQRYANEILLERETCVLLAVTRSSDSSDVIFTPLLNDDTIVNSKFLAKLGNWGESKDSGRKLKSKKSNRKSTVVISTPPEVPGKQGTSVRKRSVKP</sequence>
<protein>
    <submittedName>
        <fullName evidence="3">Uncharacterized protein</fullName>
    </submittedName>
</protein>